<dbReference type="EMBL" id="OW150024">
    <property type="protein sequence ID" value="CAH2029838.1"/>
    <property type="molecule type" value="Genomic_DNA"/>
</dbReference>
<dbReference type="InterPro" id="IPR006860">
    <property type="entry name" value="FecR"/>
</dbReference>
<dbReference type="CDD" id="cd00118">
    <property type="entry name" value="LysM"/>
    <property type="match status" value="1"/>
</dbReference>
<dbReference type="Gene3D" id="2.60.40.10">
    <property type="entry name" value="Immunoglobulins"/>
    <property type="match status" value="2"/>
</dbReference>
<protein>
    <submittedName>
        <fullName evidence="3">Peptidoglycan binding protein</fullName>
    </submittedName>
</protein>
<dbReference type="Pfam" id="PF01476">
    <property type="entry name" value="LysM"/>
    <property type="match status" value="1"/>
</dbReference>
<dbReference type="PROSITE" id="PS51782">
    <property type="entry name" value="LYSM"/>
    <property type="match status" value="1"/>
</dbReference>
<dbReference type="Pfam" id="PF04773">
    <property type="entry name" value="FecR"/>
    <property type="match status" value="1"/>
</dbReference>
<evidence type="ECO:0000259" key="2">
    <source>
        <dbReference type="PROSITE" id="PS51782"/>
    </source>
</evidence>
<proteinExistence type="predicted"/>
<dbReference type="PANTHER" id="PTHR38731">
    <property type="entry name" value="LIPL45-RELATED LIPOPROTEIN-RELATED"/>
    <property type="match status" value="1"/>
</dbReference>
<organism evidence="3 4">
    <name type="scientific">Trichlorobacter ammonificans</name>
    <dbReference type="NCBI Taxonomy" id="2916410"/>
    <lineage>
        <taxon>Bacteria</taxon>
        <taxon>Pseudomonadati</taxon>
        <taxon>Thermodesulfobacteriota</taxon>
        <taxon>Desulfuromonadia</taxon>
        <taxon>Geobacterales</taxon>
        <taxon>Geobacteraceae</taxon>
        <taxon>Trichlorobacter</taxon>
    </lineage>
</organism>
<dbReference type="InterPro" id="IPR013783">
    <property type="entry name" value="Ig-like_fold"/>
</dbReference>
<dbReference type="InterPro" id="IPR018392">
    <property type="entry name" value="LysM"/>
</dbReference>
<dbReference type="Proteomes" id="UP001295463">
    <property type="component" value="Chromosome"/>
</dbReference>
<evidence type="ECO:0000313" key="4">
    <source>
        <dbReference type="Proteomes" id="UP001295463"/>
    </source>
</evidence>
<evidence type="ECO:0000313" key="3">
    <source>
        <dbReference type="EMBL" id="CAH2029838.1"/>
    </source>
</evidence>
<dbReference type="Gene3D" id="3.10.350.10">
    <property type="entry name" value="LysM domain"/>
    <property type="match status" value="1"/>
</dbReference>
<keyword evidence="1" id="KW-0732">Signal</keyword>
<accession>A0ABN8HF11</accession>
<sequence>MKAAVQCIAGLLLLPALTGGLAGRAEAQTGRMAELRVVSRDSLSGICAKYLQQPEKWRQVARLNRLGNPDLIRPGQTLRLPVEMLKGVAADGTVELLRGRVLVRAPRQGNWRTLTLHDRIVAGSALKTEADSDVEVRFADGTTFTMRENSELTVAQSVEGPLHLLRSLRLSAGKVISRIQSATGRASRYEVETPSVLAAVRGTSYRVALDEALTTRVESLEHAIDVSSQGASLLLPEGTGTVVPVNARPLPPVTLPTPPEPEALAPVYGDRVSTIRFAPVAGAAGYRVLLAEDAEGKRALRTATIAAGEPFTFEGVADGSYFLLATTIDRSGLEGPSSPSRRLTVRRKPLPPSIVQPVPDATVPEMPLKVQWHHVVGATSYQVQVASTPDFSTDVVFAGDNRQTVQIMKELAAGSYWLRARSLAEDGYAGDWSEARAFSMVKSPAPALHKPTADDDNLYLEWEALPGAAAYHLQIARDDSFRNPIVQKTVQETKLVLADDLQPGRYAVRVSGLAAGGAAGGFSTTGVFDVEKKPHYYIETLGAVGGLLLLLLLL</sequence>
<feature type="signal peptide" evidence="1">
    <location>
        <begin position="1"/>
        <end position="27"/>
    </location>
</feature>
<evidence type="ECO:0000256" key="1">
    <source>
        <dbReference type="SAM" id="SignalP"/>
    </source>
</evidence>
<feature type="domain" description="LysM" evidence="2">
    <location>
        <begin position="33"/>
        <end position="80"/>
    </location>
</feature>
<gene>
    <name evidence="3" type="ORF">GEAMG1_0016</name>
</gene>
<name>A0ABN8HF11_9BACT</name>
<feature type="chain" id="PRO_5047122166" evidence="1">
    <location>
        <begin position="28"/>
        <end position="554"/>
    </location>
</feature>
<dbReference type="RefSeq" id="WP_305730819.1">
    <property type="nucleotide sequence ID" value="NZ_OW150024.1"/>
</dbReference>
<dbReference type="Gene3D" id="2.60.120.1440">
    <property type="match status" value="1"/>
</dbReference>
<keyword evidence="4" id="KW-1185">Reference proteome</keyword>
<dbReference type="InterPro" id="IPR036779">
    <property type="entry name" value="LysM_dom_sf"/>
</dbReference>
<reference evidence="3 4" key="1">
    <citation type="submission" date="2022-03" db="EMBL/GenBank/DDBJ databases">
        <authorList>
            <person name="Koch H."/>
        </authorList>
    </citation>
    <scope>NUCLEOTIDE SEQUENCE [LARGE SCALE GENOMIC DNA]</scope>
    <source>
        <strain evidence="3 4">G1</strain>
    </source>
</reference>